<protein>
    <recommendedName>
        <fullName evidence="5">Cell wall protein</fullName>
    </recommendedName>
</protein>
<comment type="caution">
    <text evidence="3">The sequence shown here is derived from an EMBL/GenBank/DDBJ whole genome shotgun (WGS) entry which is preliminary data.</text>
</comment>
<organism evidence="3 4">
    <name type="scientific">Diaporthe helianthi</name>
    <dbReference type="NCBI Taxonomy" id="158607"/>
    <lineage>
        <taxon>Eukaryota</taxon>
        <taxon>Fungi</taxon>
        <taxon>Dikarya</taxon>
        <taxon>Ascomycota</taxon>
        <taxon>Pezizomycotina</taxon>
        <taxon>Sordariomycetes</taxon>
        <taxon>Sordariomycetidae</taxon>
        <taxon>Diaporthales</taxon>
        <taxon>Diaporthaceae</taxon>
        <taxon>Diaporthe</taxon>
    </lineage>
</organism>
<keyword evidence="2" id="KW-0732">Signal</keyword>
<evidence type="ECO:0000313" key="4">
    <source>
        <dbReference type="Proteomes" id="UP000094444"/>
    </source>
</evidence>
<dbReference type="EMBL" id="MAVT02000704">
    <property type="protein sequence ID" value="POS73963.1"/>
    <property type="molecule type" value="Genomic_DNA"/>
</dbReference>
<evidence type="ECO:0000256" key="1">
    <source>
        <dbReference type="SAM" id="MobiDB-lite"/>
    </source>
</evidence>
<keyword evidence="4" id="KW-1185">Reference proteome</keyword>
<evidence type="ECO:0000313" key="3">
    <source>
        <dbReference type="EMBL" id="POS73963.1"/>
    </source>
</evidence>
<sequence length="351" mass="34917">MHSSTSTIFNVFLLVGLGAAQIIPHQPRSEMMDPPVARNAPEPATPVMADPVAAAAAEASGAPAPGGGGGTPGPAGGTMNALCAQGTILAQGIALNIADQQQELTTANSLAMILAANPVDTAAYGAARTDLLKFINNGIAIREMNQLITPQENQATVGLATVANAQLTELGLASNLTAEGGDNVAGNMQIVQTLQMDFMGGIMQNMKNMAAAMSACGNLQLPAAAPAAMPPPPPQAAEPQAAEPAPAAGGETAAAPPQNETSSPSLSPPSTEATGAQSPGAAGEENTAAQPQNATSSSSSSSSSSPATEGTEGTGVQSSGADRVGKLVTTNLGRQNERPNSSSRSARFFTV</sequence>
<name>A0A2P5HUP1_DIAHE</name>
<dbReference type="InParanoid" id="A0A2P5HUP1"/>
<feature type="signal peptide" evidence="2">
    <location>
        <begin position="1"/>
        <end position="20"/>
    </location>
</feature>
<dbReference type="Proteomes" id="UP000094444">
    <property type="component" value="Unassembled WGS sequence"/>
</dbReference>
<dbReference type="AlphaFoldDB" id="A0A2P5HUP1"/>
<dbReference type="OrthoDB" id="3638982at2759"/>
<proteinExistence type="predicted"/>
<evidence type="ECO:0000256" key="2">
    <source>
        <dbReference type="SAM" id="SignalP"/>
    </source>
</evidence>
<reference evidence="3" key="1">
    <citation type="submission" date="2017-09" db="EMBL/GenBank/DDBJ databases">
        <title>Polyketide synthases of a Diaporthe helianthi virulent isolate.</title>
        <authorList>
            <person name="Baroncelli R."/>
        </authorList>
    </citation>
    <scope>NUCLEOTIDE SEQUENCE [LARGE SCALE GENOMIC DNA]</scope>
    <source>
        <strain evidence="3">7/96</strain>
    </source>
</reference>
<evidence type="ECO:0008006" key="5">
    <source>
        <dbReference type="Google" id="ProtNLM"/>
    </source>
</evidence>
<dbReference type="STRING" id="158607.A0A2P5HUP1"/>
<accession>A0A2P5HUP1</accession>
<feature type="compositionally biased region" description="Low complexity" evidence="1">
    <location>
        <begin position="237"/>
        <end position="270"/>
    </location>
</feature>
<feature type="chain" id="PRO_5015192059" description="Cell wall protein" evidence="2">
    <location>
        <begin position="21"/>
        <end position="351"/>
    </location>
</feature>
<feature type="region of interest" description="Disordered" evidence="1">
    <location>
        <begin position="226"/>
        <end position="351"/>
    </location>
</feature>
<gene>
    <name evidence="3" type="ORF">DHEL01_v207643</name>
</gene>
<feature type="compositionally biased region" description="Low complexity" evidence="1">
    <location>
        <begin position="296"/>
        <end position="305"/>
    </location>
</feature>
<feature type="compositionally biased region" description="Polar residues" evidence="1">
    <location>
        <begin position="328"/>
        <end position="345"/>
    </location>
</feature>